<reference evidence="2" key="2">
    <citation type="submission" date="2023-05" db="EMBL/GenBank/DDBJ databases">
        <authorList>
            <consortium name="Lawrence Berkeley National Laboratory"/>
            <person name="Steindorff A."/>
            <person name="Hensen N."/>
            <person name="Bonometti L."/>
            <person name="Westerberg I."/>
            <person name="Brannstrom I.O."/>
            <person name="Guillou S."/>
            <person name="Cros-Aarteil S."/>
            <person name="Calhoun S."/>
            <person name="Haridas S."/>
            <person name="Kuo A."/>
            <person name="Mondo S."/>
            <person name="Pangilinan J."/>
            <person name="Riley R."/>
            <person name="Labutti K."/>
            <person name="Andreopoulos B."/>
            <person name="Lipzen A."/>
            <person name="Chen C."/>
            <person name="Yanf M."/>
            <person name="Daum C."/>
            <person name="Ng V."/>
            <person name="Clum A."/>
            <person name="Ohm R."/>
            <person name="Martin F."/>
            <person name="Silar P."/>
            <person name="Natvig D."/>
            <person name="Lalanne C."/>
            <person name="Gautier V."/>
            <person name="Ament-Velasquez S.L."/>
            <person name="Kruys A."/>
            <person name="Hutchinson M.I."/>
            <person name="Powell A.J."/>
            <person name="Barry K."/>
            <person name="Miller A.N."/>
            <person name="Grigoriev I.V."/>
            <person name="Debuchy R."/>
            <person name="Gladieux P."/>
            <person name="Thoren M.H."/>
            <person name="Johannesson H."/>
        </authorList>
    </citation>
    <scope>NUCLEOTIDE SEQUENCE</scope>
    <source>
        <strain evidence="2">CBS 141.50</strain>
    </source>
</reference>
<accession>A0AAN6V2W2</accession>
<organism evidence="2 3">
    <name type="scientific">Dichotomopilus funicola</name>
    <dbReference type="NCBI Taxonomy" id="1934379"/>
    <lineage>
        <taxon>Eukaryota</taxon>
        <taxon>Fungi</taxon>
        <taxon>Dikarya</taxon>
        <taxon>Ascomycota</taxon>
        <taxon>Pezizomycotina</taxon>
        <taxon>Sordariomycetes</taxon>
        <taxon>Sordariomycetidae</taxon>
        <taxon>Sordariales</taxon>
        <taxon>Chaetomiaceae</taxon>
        <taxon>Dichotomopilus</taxon>
    </lineage>
</organism>
<sequence length="206" mass="22965">MEGLLDWADRVSPSSGPTSTTDKGKDKDMLHHAALFFVRRVRAWLLENLPWLLVGDRLLRERLLVPVPVSDSGPDTPTEEKPTDEKPKYTFSPRCSGITARHYLITHQVEIPLAFLEIWAMLMTETTARRALEEDGFVVHEADFRGGSESGDVLWALIMAQEGDEDSEGEDSDGEGDEKGDGEEEEVVERVVDKDCPAAKWAPGIM</sequence>
<protein>
    <submittedName>
        <fullName evidence="2">Uncharacterized protein</fullName>
    </submittedName>
</protein>
<feature type="compositionally biased region" description="Basic and acidic residues" evidence="1">
    <location>
        <begin position="78"/>
        <end position="88"/>
    </location>
</feature>
<feature type="compositionally biased region" description="Polar residues" evidence="1">
    <location>
        <begin position="12"/>
        <end position="21"/>
    </location>
</feature>
<dbReference type="AlphaFoldDB" id="A0AAN6V2W2"/>
<evidence type="ECO:0000313" key="2">
    <source>
        <dbReference type="EMBL" id="KAK4142531.1"/>
    </source>
</evidence>
<keyword evidence="3" id="KW-1185">Reference proteome</keyword>
<feature type="region of interest" description="Disordered" evidence="1">
    <location>
        <begin position="162"/>
        <end position="191"/>
    </location>
</feature>
<feature type="region of interest" description="Disordered" evidence="1">
    <location>
        <begin position="69"/>
        <end position="91"/>
    </location>
</feature>
<reference evidence="2" key="1">
    <citation type="journal article" date="2023" name="Mol. Phylogenet. Evol.">
        <title>Genome-scale phylogeny and comparative genomics of the fungal order Sordariales.</title>
        <authorList>
            <person name="Hensen N."/>
            <person name="Bonometti L."/>
            <person name="Westerberg I."/>
            <person name="Brannstrom I.O."/>
            <person name="Guillou S."/>
            <person name="Cros-Aarteil S."/>
            <person name="Calhoun S."/>
            <person name="Haridas S."/>
            <person name="Kuo A."/>
            <person name="Mondo S."/>
            <person name="Pangilinan J."/>
            <person name="Riley R."/>
            <person name="LaButti K."/>
            <person name="Andreopoulos B."/>
            <person name="Lipzen A."/>
            <person name="Chen C."/>
            <person name="Yan M."/>
            <person name="Daum C."/>
            <person name="Ng V."/>
            <person name="Clum A."/>
            <person name="Steindorff A."/>
            <person name="Ohm R.A."/>
            <person name="Martin F."/>
            <person name="Silar P."/>
            <person name="Natvig D.O."/>
            <person name="Lalanne C."/>
            <person name="Gautier V."/>
            <person name="Ament-Velasquez S.L."/>
            <person name="Kruys A."/>
            <person name="Hutchinson M.I."/>
            <person name="Powell A.J."/>
            <person name="Barry K."/>
            <person name="Miller A.N."/>
            <person name="Grigoriev I.V."/>
            <person name="Debuchy R."/>
            <person name="Gladieux P."/>
            <person name="Hiltunen Thoren M."/>
            <person name="Johannesson H."/>
        </authorList>
    </citation>
    <scope>NUCLEOTIDE SEQUENCE</scope>
    <source>
        <strain evidence="2">CBS 141.50</strain>
    </source>
</reference>
<evidence type="ECO:0000256" key="1">
    <source>
        <dbReference type="SAM" id="MobiDB-lite"/>
    </source>
</evidence>
<dbReference type="Proteomes" id="UP001302676">
    <property type="component" value="Unassembled WGS sequence"/>
</dbReference>
<feature type="compositionally biased region" description="Acidic residues" evidence="1">
    <location>
        <begin position="162"/>
        <end position="187"/>
    </location>
</feature>
<dbReference type="RefSeq" id="XP_062635902.1">
    <property type="nucleotide sequence ID" value="XM_062781138.1"/>
</dbReference>
<proteinExistence type="predicted"/>
<feature type="region of interest" description="Disordered" evidence="1">
    <location>
        <begin position="1"/>
        <end position="25"/>
    </location>
</feature>
<name>A0AAN6V2W2_9PEZI</name>
<gene>
    <name evidence="2" type="ORF">C8A04DRAFT_29808</name>
</gene>
<comment type="caution">
    <text evidence="2">The sequence shown here is derived from an EMBL/GenBank/DDBJ whole genome shotgun (WGS) entry which is preliminary data.</text>
</comment>
<dbReference type="EMBL" id="MU853596">
    <property type="protein sequence ID" value="KAK4142531.1"/>
    <property type="molecule type" value="Genomic_DNA"/>
</dbReference>
<evidence type="ECO:0000313" key="3">
    <source>
        <dbReference type="Proteomes" id="UP001302676"/>
    </source>
</evidence>
<dbReference type="GeneID" id="87817751"/>